<dbReference type="InParanoid" id="M1A3I8"/>
<name>M1A3I8_SOLTU</name>
<sequence length="137" mass="14944">MHVPWYCTYVSIVVSNTPSSHTRTFHVQMPVGLHLIMMQIQVPRISIRHVVDPVEHSRVSVGASFTSQALPARRYEDLPLHAIHRARPLSPGTPSPTGTSPQLSAVRIVDSSSEQSDAMSARPSATLDDEMPTLAPG</sequence>
<evidence type="ECO:0000256" key="1">
    <source>
        <dbReference type="SAM" id="MobiDB-lite"/>
    </source>
</evidence>
<dbReference type="AlphaFoldDB" id="M1A3I8"/>
<organism evidence="2 3">
    <name type="scientific">Solanum tuberosum</name>
    <name type="common">Potato</name>
    <dbReference type="NCBI Taxonomy" id="4113"/>
    <lineage>
        <taxon>Eukaryota</taxon>
        <taxon>Viridiplantae</taxon>
        <taxon>Streptophyta</taxon>
        <taxon>Embryophyta</taxon>
        <taxon>Tracheophyta</taxon>
        <taxon>Spermatophyta</taxon>
        <taxon>Magnoliopsida</taxon>
        <taxon>eudicotyledons</taxon>
        <taxon>Gunneridae</taxon>
        <taxon>Pentapetalae</taxon>
        <taxon>asterids</taxon>
        <taxon>lamiids</taxon>
        <taxon>Solanales</taxon>
        <taxon>Solanaceae</taxon>
        <taxon>Solanoideae</taxon>
        <taxon>Solaneae</taxon>
        <taxon>Solanum</taxon>
    </lineage>
</organism>
<reference evidence="3" key="1">
    <citation type="journal article" date="2011" name="Nature">
        <title>Genome sequence and analysis of the tuber crop potato.</title>
        <authorList>
            <consortium name="The Potato Genome Sequencing Consortium"/>
        </authorList>
    </citation>
    <scope>NUCLEOTIDE SEQUENCE [LARGE SCALE GENOMIC DNA]</scope>
    <source>
        <strain evidence="3">cv. DM1-3 516 R44</strain>
    </source>
</reference>
<dbReference type="Proteomes" id="UP000011115">
    <property type="component" value="Unassembled WGS sequence"/>
</dbReference>
<evidence type="ECO:0000313" key="2">
    <source>
        <dbReference type="EnsemblPlants" id="PGSC0003DMT400013950"/>
    </source>
</evidence>
<feature type="compositionally biased region" description="Low complexity" evidence="1">
    <location>
        <begin position="90"/>
        <end position="101"/>
    </location>
</feature>
<feature type="region of interest" description="Disordered" evidence="1">
    <location>
        <begin position="83"/>
        <end position="137"/>
    </location>
</feature>
<accession>M1A3I8</accession>
<reference evidence="2" key="2">
    <citation type="submission" date="2015-06" db="UniProtKB">
        <authorList>
            <consortium name="EnsemblPlants"/>
        </authorList>
    </citation>
    <scope>IDENTIFICATION</scope>
    <source>
        <strain evidence="2">DM1-3 516 R44</strain>
    </source>
</reference>
<dbReference type="Gramene" id="PGSC0003DMT400013950">
    <property type="protein sequence ID" value="PGSC0003DMT400013950"/>
    <property type="gene ID" value="PGSC0003DMG400005460"/>
</dbReference>
<dbReference type="EnsemblPlants" id="PGSC0003DMT400013950">
    <property type="protein sequence ID" value="PGSC0003DMT400013950"/>
    <property type="gene ID" value="PGSC0003DMG400005460"/>
</dbReference>
<keyword evidence="3" id="KW-1185">Reference proteome</keyword>
<dbReference type="PaxDb" id="4113-PGSC0003DMT400013950"/>
<protein>
    <submittedName>
        <fullName evidence="2">Late blight resistance protein</fullName>
    </submittedName>
</protein>
<dbReference type="HOGENOM" id="CLU_1868745_0_0_1"/>
<proteinExistence type="predicted"/>
<evidence type="ECO:0000313" key="3">
    <source>
        <dbReference type="Proteomes" id="UP000011115"/>
    </source>
</evidence>